<evidence type="ECO:0000259" key="13">
    <source>
        <dbReference type="PROSITE" id="PS51864"/>
    </source>
</evidence>
<dbReference type="PRINTS" id="PR00480">
    <property type="entry name" value="ASTACIN"/>
</dbReference>
<dbReference type="PANTHER" id="PTHR10127:SF899">
    <property type="entry name" value="ASTACIN-LIKE METALLOENDOPEPTIDASE-RELATED"/>
    <property type="match status" value="1"/>
</dbReference>
<dbReference type="GO" id="GO:0008270">
    <property type="term" value="F:zinc ion binding"/>
    <property type="evidence" value="ECO:0007669"/>
    <property type="project" value="UniProtKB-UniRule"/>
</dbReference>
<evidence type="ECO:0000256" key="10">
    <source>
        <dbReference type="RuleBase" id="RU361183"/>
    </source>
</evidence>
<dbReference type="EC" id="3.4.24.-" evidence="10"/>
<evidence type="ECO:0000259" key="12">
    <source>
        <dbReference type="PROSITE" id="PS01180"/>
    </source>
</evidence>
<evidence type="ECO:0000256" key="11">
    <source>
        <dbReference type="SAM" id="SignalP"/>
    </source>
</evidence>
<proteinExistence type="predicted"/>
<dbReference type="Pfam" id="PF00431">
    <property type="entry name" value="CUB"/>
    <property type="match status" value="2"/>
</dbReference>
<feature type="binding site" evidence="9">
    <location>
        <position position="169"/>
    </location>
    <ligand>
        <name>Zn(2+)</name>
        <dbReference type="ChEBI" id="CHEBI:29105"/>
        <note>catalytic</note>
    </ligand>
</feature>
<dbReference type="GO" id="GO:0004222">
    <property type="term" value="F:metalloendopeptidase activity"/>
    <property type="evidence" value="ECO:0007669"/>
    <property type="project" value="UniProtKB-UniRule"/>
</dbReference>
<sequence length="497" mass="54659">MWVLAAVCLLSTCWSLPVQVFFDKPKAHHDAEHRPEGKSLDVFEIISRENEDSTQLLYAGDIAGNPGRSAMMCKDNSCFWPKSSDGTVKVPYTLSDYSESDAAKITDAISEFTALTCIRFVSRTTETSYIQIAPRDGCWSSMGRSGGPQTVSLGVGCMSKGTIQHELNHVLGFNHEQSRSDRDDYVRIVTEFVADGKLSNFNKLNTNNLGLEYDYSSVMHYGRYAYSNTSGQATIIPIKNLNADIGQSVGLSNLDLAKINRLYNCDMCSTISRAGYGFLNSTNYPSQYPSNTDCSYLILANAVQILLTFTAFDIESSPNCEADYVMIYDGMTKDSPVLLNRTCGRGSVPPVVSSKNIMLLRFVTNGAISASGFNAYYQNIVCGHAYSTSPGTVTSENYPQNYPASLDCEYYISAPLGNKISLTFTDFDLEPNLSFCRLDYLVIFNGPTNSAPLIGRYCGSGPIPPVVSSGNSLLLQFHSDRSDQRKGFRATYTFVKV</sequence>
<evidence type="ECO:0000256" key="6">
    <source>
        <dbReference type="ARBA" id="ARBA00023049"/>
    </source>
</evidence>
<dbReference type="InterPro" id="IPR006026">
    <property type="entry name" value="Peptidase_Metallo"/>
</dbReference>
<dbReference type="Pfam" id="PF01400">
    <property type="entry name" value="Astacin"/>
    <property type="match status" value="1"/>
</dbReference>
<feature type="chain" id="PRO_5043698103" description="Metalloendopeptidase" evidence="11">
    <location>
        <begin position="16"/>
        <end position="497"/>
    </location>
</feature>
<dbReference type="FunFam" id="3.40.390.10:FF:000040">
    <property type="entry name" value="Metalloendopeptidase"/>
    <property type="match status" value="1"/>
</dbReference>
<dbReference type="Gene3D" id="3.40.390.10">
    <property type="entry name" value="Collagenase (Catalytic Domain)"/>
    <property type="match status" value="1"/>
</dbReference>
<evidence type="ECO:0000256" key="2">
    <source>
        <dbReference type="ARBA" id="ARBA00022723"/>
    </source>
</evidence>
<evidence type="ECO:0000313" key="14">
    <source>
        <dbReference type="EMBL" id="KAJ1182610.1"/>
    </source>
</evidence>
<dbReference type="CDD" id="cd00041">
    <property type="entry name" value="CUB"/>
    <property type="match status" value="2"/>
</dbReference>
<dbReference type="PANTHER" id="PTHR10127">
    <property type="entry name" value="DISCOIDIN, CUB, EGF, LAMININ , AND ZINC METALLOPROTEASE DOMAIN CONTAINING"/>
    <property type="match status" value="1"/>
</dbReference>
<keyword evidence="7" id="KW-1015">Disulfide bond</keyword>
<dbReference type="InterPro" id="IPR024079">
    <property type="entry name" value="MetalloPept_cat_dom_sf"/>
</dbReference>
<dbReference type="InterPro" id="IPR017370">
    <property type="entry name" value="Hatching_enzyme_Uvs2-like"/>
</dbReference>
<keyword evidence="3 11" id="KW-0732">Signal</keyword>
<dbReference type="PROSITE" id="PS01180">
    <property type="entry name" value="CUB"/>
    <property type="match status" value="2"/>
</dbReference>
<dbReference type="InterPro" id="IPR001506">
    <property type="entry name" value="Peptidase_M12A"/>
</dbReference>
<dbReference type="Gene3D" id="2.60.120.290">
    <property type="entry name" value="Spermadhesin, CUB domain"/>
    <property type="match status" value="2"/>
</dbReference>
<dbReference type="InterPro" id="IPR035914">
    <property type="entry name" value="Sperma_CUB_dom_sf"/>
</dbReference>
<dbReference type="InterPro" id="IPR000859">
    <property type="entry name" value="CUB_dom"/>
</dbReference>
<evidence type="ECO:0000256" key="5">
    <source>
        <dbReference type="ARBA" id="ARBA00022833"/>
    </source>
</evidence>
<organism evidence="14 15">
    <name type="scientific">Pleurodeles waltl</name>
    <name type="common">Iberian ribbed newt</name>
    <dbReference type="NCBI Taxonomy" id="8319"/>
    <lineage>
        <taxon>Eukaryota</taxon>
        <taxon>Metazoa</taxon>
        <taxon>Chordata</taxon>
        <taxon>Craniata</taxon>
        <taxon>Vertebrata</taxon>
        <taxon>Euteleostomi</taxon>
        <taxon>Amphibia</taxon>
        <taxon>Batrachia</taxon>
        <taxon>Caudata</taxon>
        <taxon>Salamandroidea</taxon>
        <taxon>Salamandridae</taxon>
        <taxon>Pleurodelinae</taxon>
        <taxon>Pleurodeles</taxon>
    </lineage>
</organism>
<accession>A0AAV7U2B2</accession>
<evidence type="ECO:0000256" key="1">
    <source>
        <dbReference type="ARBA" id="ARBA00022670"/>
    </source>
</evidence>
<feature type="binding site" evidence="9">
    <location>
        <position position="165"/>
    </location>
    <ligand>
        <name>Zn(2+)</name>
        <dbReference type="ChEBI" id="CHEBI:29105"/>
        <note>catalytic</note>
    </ligand>
</feature>
<feature type="domain" description="CUB" evidence="12">
    <location>
        <begin position="268"/>
        <end position="380"/>
    </location>
</feature>
<dbReference type="SUPFAM" id="SSF49854">
    <property type="entry name" value="Spermadhesin, CUB domain"/>
    <property type="match status" value="2"/>
</dbReference>
<evidence type="ECO:0000256" key="3">
    <source>
        <dbReference type="ARBA" id="ARBA00022729"/>
    </source>
</evidence>
<dbReference type="GO" id="GO:0006508">
    <property type="term" value="P:proteolysis"/>
    <property type="evidence" value="ECO:0007669"/>
    <property type="project" value="UniProtKB-KW"/>
</dbReference>
<gene>
    <name evidence="14" type="ORF">NDU88_007797</name>
</gene>
<evidence type="ECO:0000256" key="8">
    <source>
        <dbReference type="PROSITE-ProRule" id="PRU00059"/>
    </source>
</evidence>
<comment type="cofactor">
    <cofactor evidence="9 10">
        <name>Zn(2+)</name>
        <dbReference type="ChEBI" id="CHEBI:29105"/>
    </cofactor>
    <text evidence="9 10">Binds 1 zinc ion per subunit.</text>
</comment>
<evidence type="ECO:0000256" key="9">
    <source>
        <dbReference type="PROSITE-ProRule" id="PRU01211"/>
    </source>
</evidence>
<feature type="domain" description="Peptidase M12A" evidence="13">
    <location>
        <begin position="69"/>
        <end position="269"/>
    </location>
</feature>
<feature type="signal peptide" evidence="11">
    <location>
        <begin position="1"/>
        <end position="15"/>
    </location>
</feature>
<comment type="caution">
    <text evidence="14">The sequence shown here is derived from an EMBL/GenBank/DDBJ whole genome shotgun (WGS) entry which is preliminary data.</text>
</comment>
<dbReference type="SMART" id="SM00042">
    <property type="entry name" value="CUB"/>
    <property type="match status" value="2"/>
</dbReference>
<dbReference type="SUPFAM" id="SSF55486">
    <property type="entry name" value="Metalloproteases ('zincins'), catalytic domain"/>
    <property type="match status" value="1"/>
</dbReference>
<name>A0AAV7U2B2_PLEWA</name>
<feature type="binding site" evidence="9">
    <location>
        <position position="175"/>
    </location>
    <ligand>
        <name>Zn(2+)</name>
        <dbReference type="ChEBI" id="CHEBI:29105"/>
        <note>catalytic</note>
    </ligand>
</feature>
<keyword evidence="6 9" id="KW-0482">Metalloprotease</keyword>
<protein>
    <recommendedName>
        <fullName evidence="10">Metalloendopeptidase</fullName>
        <ecNumber evidence="10">3.4.24.-</ecNumber>
    </recommendedName>
</protein>
<reference evidence="14" key="1">
    <citation type="journal article" date="2022" name="bioRxiv">
        <title>Sequencing and chromosome-scale assembly of the giantPleurodeles waltlgenome.</title>
        <authorList>
            <person name="Brown T."/>
            <person name="Elewa A."/>
            <person name="Iarovenko S."/>
            <person name="Subramanian E."/>
            <person name="Araus A.J."/>
            <person name="Petzold A."/>
            <person name="Susuki M."/>
            <person name="Suzuki K.-i.T."/>
            <person name="Hayashi T."/>
            <person name="Toyoda A."/>
            <person name="Oliveira C."/>
            <person name="Osipova E."/>
            <person name="Leigh N.D."/>
            <person name="Simon A."/>
            <person name="Yun M.H."/>
        </authorList>
    </citation>
    <scope>NUCLEOTIDE SEQUENCE</scope>
    <source>
        <strain evidence="14">20211129_DDA</strain>
        <tissue evidence="14">Liver</tissue>
    </source>
</reference>
<dbReference type="FunFam" id="2.60.120.290:FF:000013">
    <property type="entry name" value="Membrane frizzled-related protein"/>
    <property type="match status" value="2"/>
</dbReference>
<feature type="active site" evidence="9">
    <location>
        <position position="166"/>
    </location>
</feature>
<dbReference type="SMART" id="SM00235">
    <property type="entry name" value="ZnMc"/>
    <property type="match status" value="1"/>
</dbReference>
<dbReference type="PROSITE" id="PS51864">
    <property type="entry name" value="ASTACIN"/>
    <property type="match status" value="1"/>
</dbReference>
<keyword evidence="1 9" id="KW-0645">Protease</keyword>
<dbReference type="Proteomes" id="UP001066276">
    <property type="component" value="Chromosome 3_2"/>
</dbReference>
<keyword evidence="15" id="KW-1185">Reference proteome</keyword>
<evidence type="ECO:0000256" key="4">
    <source>
        <dbReference type="ARBA" id="ARBA00022801"/>
    </source>
</evidence>
<keyword evidence="2 9" id="KW-0479">Metal-binding</keyword>
<comment type="caution">
    <text evidence="8">Lacks conserved residue(s) required for the propagation of feature annotation.</text>
</comment>
<dbReference type="PIRSF" id="PIRSF038057">
    <property type="entry name" value="Hatching_enzyme_Uvs2"/>
    <property type="match status" value="1"/>
</dbReference>
<evidence type="ECO:0000256" key="7">
    <source>
        <dbReference type="ARBA" id="ARBA00023157"/>
    </source>
</evidence>
<keyword evidence="5 9" id="KW-0862">Zinc</keyword>
<dbReference type="AlphaFoldDB" id="A0AAV7U2B2"/>
<evidence type="ECO:0000313" key="15">
    <source>
        <dbReference type="Proteomes" id="UP001066276"/>
    </source>
</evidence>
<feature type="domain" description="CUB" evidence="12">
    <location>
        <begin position="382"/>
        <end position="495"/>
    </location>
</feature>
<keyword evidence="4 9" id="KW-0378">Hydrolase</keyword>
<dbReference type="EMBL" id="JANPWB010000006">
    <property type="protein sequence ID" value="KAJ1182610.1"/>
    <property type="molecule type" value="Genomic_DNA"/>
</dbReference>